<reference evidence="2 3" key="1">
    <citation type="submission" date="2019-01" db="EMBL/GenBank/DDBJ databases">
        <title>Genome sequences of Streptomyces and Rhizobium isolates collected from root and soil.</title>
        <authorList>
            <person name="Chhettri S."/>
            <person name="Sevigny J.L."/>
            <person name="Sen A."/>
            <person name="Ennis N."/>
            <person name="Tisa L."/>
        </authorList>
    </citation>
    <scope>NUCLEOTIDE SEQUENCE [LARGE SCALE GENOMIC DNA]</scope>
    <source>
        <strain evidence="2 3">San01</strain>
    </source>
</reference>
<sequence length="79" mass="8238">MAPALVWQKSSFSGDEDAPNCLELATHEGAALLRESDAPGDVLRTRPQALAGLIRHVCATATAGNPRSGRRSPGSRPSS</sequence>
<dbReference type="OrthoDB" id="3402668at2"/>
<accession>A0A437PYS1</accession>
<organism evidence="2 3">
    <name type="scientific">Streptomyces antnestii</name>
    <dbReference type="NCBI Taxonomy" id="2494256"/>
    <lineage>
        <taxon>Bacteria</taxon>
        <taxon>Bacillati</taxon>
        <taxon>Actinomycetota</taxon>
        <taxon>Actinomycetes</taxon>
        <taxon>Kitasatosporales</taxon>
        <taxon>Streptomycetaceae</taxon>
        <taxon>Streptomyces</taxon>
    </lineage>
</organism>
<dbReference type="Pfam" id="PF04149">
    <property type="entry name" value="DUF397"/>
    <property type="match status" value="1"/>
</dbReference>
<feature type="domain" description="DUF397" evidence="1">
    <location>
        <begin position="5"/>
        <end position="57"/>
    </location>
</feature>
<gene>
    <name evidence="2" type="ORF">EOT10_09635</name>
</gene>
<dbReference type="AlphaFoldDB" id="A0A437PYS1"/>
<dbReference type="RefSeq" id="WP_127827672.1">
    <property type="nucleotide sequence ID" value="NZ_RZYA01000003.1"/>
</dbReference>
<evidence type="ECO:0000259" key="1">
    <source>
        <dbReference type="Pfam" id="PF04149"/>
    </source>
</evidence>
<dbReference type="EMBL" id="RZYA01000003">
    <property type="protein sequence ID" value="RVU27414.1"/>
    <property type="molecule type" value="Genomic_DNA"/>
</dbReference>
<evidence type="ECO:0000313" key="3">
    <source>
        <dbReference type="Proteomes" id="UP000283128"/>
    </source>
</evidence>
<proteinExistence type="predicted"/>
<dbReference type="Proteomes" id="UP000283128">
    <property type="component" value="Unassembled WGS sequence"/>
</dbReference>
<protein>
    <submittedName>
        <fullName evidence="2">DUF397 domain-containing protein</fullName>
    </submittedName>
</protein>
<evidence type="ECO:0000313" key="2">
    <source>
        <dbReference type="EMBL" id="RVU27414.1"/>
    </source>
</evidence>
<keyword evidence="3" id="KW-1185">Reference proteome</keyword>
<dbReference type="InterPro" id="IPR007278">
    <property type="entry name" value="DUF397"/>
</dbReference>
<name>A0A437PYS1_9ACTN</name>
<comment type="caution">
    <text evidence="2">The sequence shown here is derived from an EMBL/GenBank/DDBJ whole genome shotgun (WGS) entry which is preliminary data.</text>
</comment>